<proteinExistence type="predicted"/>
<accession>A0A4S8KU88</accession>
<dbReference type="Proteomes" id="UP000297245">
    <property type="component" value="Unassembled WGS sequence"/>
</dbReference>
<dbReference type="AlphaFoldDB" id="A0A4S8KU88"/>
<keyword evidence="2" id="KW-0472">Membrane</keyword>
<evidence type="ECO:0000256" key="2">
    <source>
        <dbReference type="SAM" id="Phobius"/>
    </source>
</evidence>
<feature type="compositionally biased region" description="Polar residues" evidence="1">
    <location>
        <begin position="45"/>
        <end position="66"/>
    </location>
</feature>
<feature type="transmembrane region" description="Helical" evidence="2">
    <location>
        <begin position="97"/>
        <end position="117"/>
    </location>
</feature>
<protein>
    <submittedName>
        <fullName evidence="3">Uncharacterized protein</fullName>
    </submittedName>
</protein>
<evidence type="ECO:0000256" key="1">
    <source>
        <dbReference type="SAM" id="MobiDB-lite"/>
    </source>
</evidence>
<evidence type="ECO:0000313" key="3">
    <source>
        <dbReference type="EMBL" id="THU79436.1"/>
    </source>
</evidence>
<reference evidence="3 4" key="1">
    <citation type="journal article" date="2019" name="Nat. Ecol. Evol.">
        <title>Megaphylogeny resolves global patterns of mushroom evolution.</title>
        <authorList>
            <person name="Varga T."/>
            <person name="Krizsan K."/>
            <person name="Foldi C."/>
            <person name="Dima B."/>
            <person name="Sanchez-Garcia M."/>
            <person name="Sanchez-Ramirez S."/>
            <person name="Szollosi G.J."/>
            <person name="Szarkandi J.G."/>
            <person name="Papp V."/>
            <person name="Albert L."/>
            <person name="Andreopoulos W."/>
            <person name="Angelini C."/>
            <person name="Antonin V."/>
            <person name="Barry K.W."/>
            <person name="Bougher N.L."/>
            <person name="Buchanan P."/>
            <person name="Buyck B."/>
            <person name="Bense V."/>
            <person name="Catcheside P."/>
            <person name="Chovatia M."/>
            <person name="Cooper J."/>
            <person name="Damon W."/>
            <person name="Desjardin D."/>
            <person name="Finy P."/>
            <person name="Geml J."/>
            <person name="Haridas S."/>
            <person name="Hughes K."/>
            <person name="Justo A."/>
            <person name="Karasinski D."/>
            <person name="Kautmanova I."/>
            <person name="Kiss B."/>
            <person name="Kocsube S."/>
            <person name="Kotiranta H."/>
            <person name="LaButti K.M."/>
            <person name="Lechner B.E."/>
            <person name="Liimatainen K."/>
            <person name="Lipzen A."/>
            <person name="Lukacs Z."/>
            <person name="Mihaltcheva S."/>
            <person name="Morgado L.N."/>
            <person name="Niskanen T."/>
            <person name="Noordeloos M.E."/>
            <person name="Ohm R.A."/>
            <person name="Ortiz-Santana B."/>
            <person name="Ovrebo C."/>
            <person name="Racz N."/>
            <person name="Riley R."/>
            <person name="Savchenko A."/>
            <person name="Shiryaev A."/>
            <person name="Soop K."/>
            <person name="Spirin V."/>
            <person name="Szebenyi C."/>
            <person name="Tomsovsky M."/>
            <person name="Tulloss R.E."/>
            <person name="Uehling J."/>
            <person name="Grigoriev I.V."/>
            <person name="Vagvolgyi C."/>
            <person name="Papp T."/>
            <person name="Martin F.M."/>
            <person name="Miettinen O."/>
            <person name="Hibbett D.S."/>
            <person name="Nagy L.G."/>
        </authorList>
    </citation>
    <scope>NUCLEOTIDE SEQUENCE [LARGE SCALE GENOMIC DNA]</scope>
    <source>
        <strain evidence="3 4">CBS 962.96</strain>
    </source>
</reference>
<gene>
    <name evidence="3" type="ORF">K435DRAFT_810723</name>
</gene>
<keyword evidence="2" id="KW-0812">Transmembrane</keyword>
<evidence type="ECO:0000313" key="4">
    <source>
        <dbReference type="Proteomes" id="UP000297245"/>
    </source>
</evidence>
<keyword evidence="2" id="KW-1133">Transmembrane helix</keyword>
<feature type="region of interest" description="Disordered" evidence="1">
    <location>
        <begin position="38"/>
        <end position="66"/>
    </location>
</feature>
<name>A0A4S8KU88_DENBC</name>
<organism evidence="3 4">
    <name type="scientific">Dendrothele bispora (strain CBS 962.96)</name>
    <dbReference type="NCBI Taxonomy" id="1314807"/>
    <lineage>
        <taxon>Eukaryota</taxon>
        <taxon>Fungi</taxon>
        <taxon>Dikarya</taxon>
        <taxon>Basidiomycota</taxon>
        <taxon>Agaricomycotina</taxon>
        <taxon>Agaricomycetes</taxon>
        <taxon>Agaricomycetidae</taxon>
        <taxon>Agaricales</taxon>
        <taxon>Agaricales incertae sedis</taxon>
        <taxon>Dendrothele</taxon>
    </lineage>
</organism>
<dbReference type="EMBL" id="ML180026">
    <property type="protein sequence ID" value="THU79436.1"/>
    <property type="molecule type" value="Genomic_DNA"/>
</dbReference>
<sequence length="322" mass="35916">MESQKLKLFITPPIDSSIFLNMIQYKFIHHPVPLRHPKSDLGSLDRQSSTLSPLVSTQPSDPSRTGARTLTAMSASLTQPDGPILSDASSKPNHTPVIAGSVIAGTLVILSILLLFWRYKKKSRLRLPFTSGLQDNSKASKKATHKVEPYDLKHMSIHHASPVHPHSVIDSNEESTVVNSPRNSVTSIITTSVLTERQIQLRDETEALREQMKILQQAMLSSNGHVCLQCPQEVYHLVAHFQVAVSLNPCHRNIEREDIYVPDGPTDTHMDVLLDLPSGDDGLRKKKFTLSRQSGKQQNIIIIYSDVQPAYNYNEKDHVVTA</sequence>
<keyword evidence="4" id="KW-1185">Reference proteome</keyword>